<protein>
    <submittedName>
        <fullName evidence="2">Uncharacterized protein</fullName>
    </submittedName>
</protein>
<dbReference type="InterPro" id="IPR052384">
    <property type="entry name" value="TMTC_O-mannosyltransferase"/>
</dbReference>
<name>A0A2D3WE55_9BACT</name>
<dbReference type="RefSeq" id="WP_294896147.1">
    <property type="nucleotide sequence ID" value="NZ_DLUI01000067.1"/>
</dbReference>
<dbReference type="InterPro" id="IPR019734">
    <property type="entry name" value="TPR_rpt"/>
</dbReference>
<reference evidence="2 3" key="1">
    <citation type="journal article" date="2017" name="Front. Microbiol.">
        <title>Comparative Genomic Analysis of the Class Epsilonproteobacteria and Proposed Reclassification to Epsilonbacteraeota (phyl. nov.).</title>
        <authorList>
            <person name="Waite D.W."/>
            <person name="Vanwonterghem I."/>
            <person name="Rinke C."/>
            <person name="Parks D.H."/>
            <person name="Zhang Y."/>
            <person name="Takai K."/>
            <person name="Sievert S.M."/>
            <person name="Simon J."/>
            <person name="Campbell B.J."/>
            <person name="Hanson T.E."/>
            <person name="Woyke T."/>
            <person name="Klotz M.G."/>
            <person name="Hugenholtz P."/>
        </authorList>
    </citation>
    <scope>NUCLEOTIDE SEQUENCE [LARGE SCALE GENOMIC DNA]</scope>
    <source>
        <strain evidence="2">UBA12443</strain>
    </source>
</reference>
<dbReference type="GO" id="GO:0035269">
    <property type="term" value="P:protein O-linked glycosylation via mannose"/>
    <property type="evidence" value="ECO:0007669"/>
    <property type="project" value="TreeGrafter"/>
</dbReference>
<evidence type="ECO:0000256" key="1">
    <source>
        <dbReference type="PROSITE-ProRule" id="PRU00339"/>
    </source>
</evidence>
<organism evidence="2 3">
    <name type="scientific">Sulfuricurvum kujiense</name>
    <dbReference type="NCBI Taxonomy" id="148813"/>
    <lineage>
        <taxon>Bacteria</taxon>
        <taxon>Pseudomonadati</taxon>
        <taxon>Campylobacterota</taxon>
        <taxon>Epsilonproteobacteria</taxon>
        <taxon>Campylobacterales</taxon>
        <taxon>Sulfurimonadaceae</taxon>
        <taxon>Sulfuricurvum</taxon>
    </lineage>
</organism>
<dbReference type="PANTHER" id="PTHR44216:SF3">
    <property type="entry name" value="PROTEIN O-MANNOSYL-TRANSFERASE TMTC2"/>
    <property type="match status" value="1"/>
</dbReference>
<dbReference type="Proteomes" id="UP000228859">
    <property type="component" value="Unassembled WGS sequence"/>
</dbReference>
<dbReference type="PANTHER" id="PTHR44216">
    <property type="entry name" value="PROTEIN O-MANNOSYL-TRANSFERASE TMTC2"/>
    <property type="match status" value="1"/>
</dbReference>
<sequence>MIKLSSLVFTTLSLFYMNSGAKEIQILSAVKKDTPIANAEVIFQKTGETSVKMVSNEQGKVFYGGYRGIDASDTMMLIKKPGFSTLVAKCPCDGLTYALSPNMQNLDSLRVVLTWGHNPVDLDSHLSYPQNHIFFGSQVGSQANLDVDDTDSFGPETITIEKKQVGKKYIYAVHNYSENSNPTSSRLSSSGATVNVYIGQTLVRTYYTIPHHIGNIWVVFGIDENGIFHDINSYIGTSDNSEGVKNILTGMLSMSNFQTSNSFSRSDLSQAEILNKQGEQQYHRGNLESAMYLYQDAINISSSYGQAYSNLGLTYQKLGREAEALWANRKAIELANGSTKNTVQASSYYNIAKIYESRSQWQDALNNYRNALSKKEHPAYRQGIARMQAKLH</sequence>
<dbReference type="SMART" id="SM00028">
    <property type="entry name" value="TPR"/>
    <property type="match status" value="3"/>
</dbReference>
<proteinExistence type="predicted"/>
<evidence type="ECO:0000313" key="2">
    <source>
        <dbReference type="EMBL" id="DAB38718.1"/>
    </source>
</evidence>
<accession>A0A2D3WE55</accession>
<comment type="caution">
    <text evidence="2">The sequence shown here is derived from an EMBL/GenBank/DDBJ whole genome shotgun (WGS) entry which is preliminary data.</text>
</comment>
<feature type="repeat" description="TPR" evidence="1">
    <location>
        <begin position="305"/>
        <end position="338"/>
    </location>
</feature>
<dbReference type="PROSITE" id="PS50005">
    <property type="entry name" value="TPR"/>
    <property type="match status" value="2"/>
</dbReference>
<dbReference type="Pfam" id="PF13424">
    <property type="entry name" value="TPR_12"/>
    <property type="match status" value="1"/>
</dbReference>
<dbReference type="GO" id="GO:0000030">
    <property type="term" value="F:mannosyltransferase activity"/>
    <property type="evidence" value="ECO:0007669"/>
    <property type="project" value="TreeGrafter"/>
</dbReference>
<gene>
    <name evidence="2" type="ORF">CFH83_04545</name>
</gene>
<dbReference type="EMBL" id="DLUI01000067">
    <property type="protein sequence ID" value="DAB38718.1"/>
    <property type="molecule type" value="Genomic_DNA"/>
</dbReference>
<keyword evidence="1" id="KW-0802">TPR repeat</keyword>
<dbReference type="AlphaFoldDB" id="A0A2D3WE55"/>
<feature type="repeat" description="TPR" evidence="1">
    <location>
        <begin position="345"/>
        <end position="378"/>
    </location>
</feature>
<dbReference type="Gene3D" id="1.25.40.10">
    <property type="entry name" value="Tetratricopeptide repeat domain"/>
    <property type="match status" value="1"/>
</dbReference>
<dbReference type="SUPFAM" id="SSF48452">
    <property type="entry name" value="TPR-like"/>
    <property type="match status" value="1"/>
</dbReference>
<evidence type="ECO:0000313" key="3">
    <source>
        <dbReference type="Proteomes" id="UP000228859"/>
    </source>
</evidence>
<dbReference type="InterPro" id="IPR011990">
    <property type="entry name" value="TPR-like_helical_dom_sf"/>
</dbReference>